<feature type="region of interest" description="Disordered" evidence="1">
    <location>
        <begin position="114"/>
        <end position="138"/>
    </location>
</feature>
<dbReference type="RefSeq" id="WP_213162297.1">
    <property type="nucleotide sequence ID" value="NZ_CP058214.1"/>
</dbReference>
<proteinExistence type="predicted"/>
<organism evidence="2 3">
    <name type="scientific">Kaustia mangrovi</name>
    <dbReference type="NCBI Taxonomy" id="2593653"/>
    <lineage>
        <taxon>Bacteria</taxon>
        <taxon>Pseudomonadati</taxon>
        <taxon>Pseudomonadota</taxon>
        <taxon>Alphaproteobacteria</taxon>
        <taxon>Hyphomicrobiales</taxon>
        <taxon>Parvibaculaceae</taxon>
        <taxon>Kaustia</taxon>
    </lineage>
</organism>
<feature type="compositionally biased region" description="Basic and acidic residues" evidence="1">
    <location>
        <begin position="123"/>
        <end position="138"/>
    </location>
</feature>
<evidence type="ECO:0000313" key="2">
    <source>
        <dbReference type="EMBL" id="QPC44924.1"/>
    </source>
</evidence>
<reference evidence="2 3" key="1">
    <citation type="submission" date="2020-06" db="EMBL/GenBank/DDBJ databases">
        <title>Genome sequence of 2 isolates from Red Sea Mangroves.</title>
        <authorList>
            <person name="Sefrji F."/>
            <person name="Michoud G."/>
            <person name="Merlino G."/>
            <person name="Daffonchio D."/>
        </authorList>
    </citation>
    <scope>NUCLEOTIDE SEQUENCE [LARGE SCALE GENOMIC DNA]</scope>
    <source>
        <strain evidence="2 3">R1DC25</strain>
    </source>
</reference>
<evidence type="ECO:0000313" key="3">
    <source>
        <dbReference type="Proteomes" id="UP000593594"/>
    </source>
</evidence>
<dbReference type="Proteomes" id="UP000593594">
    <property type="component" value="Chromosome"/>
</dbReference>
<dbReference type="AlphaFoldDB" id="A0A7S8HDW8"/>
<protein>
    <submittedName>
        <fullName evidence="2">Uncharacterized protein</fullName>
    </submittedName>
</protein>
<accession>A0A7S8HDW8</accession>
<dbReference type="KEGG" id="kmn:HW532_20825"/>
<dbReference type="EMBL" id="CP058214">
    <property type="protein sequence ID" value="QPC44924.1"/>
    <property type="molecule type" value="Genomic_DNA"/>
</dbReference>
<keyword evidence="3" id="KW-1185">Reference proteome</keyword>
<gene>
    <name evidence="2" type="ORF">HW532_20825</name>
</gene>
<sequence length="138" mass="14906">MSDNTKDAAKAANEASDAAFASDVARILKSVSKNPAEVEFPRDPWGMTTELRRAGLRAAASVRGNEEKQRLYLATLQVLAAHVKARLKDDQAAFKARLERQAALARNERVYGRYNAAPAPAPAKEEAVPAKGTEKGSE</sequence>
<evidence type="ECO:0000256" key="1">
    <source>
        <dbReference type="SAM" id="MobiDB-lite"/>
    </source>
</evidence>
<name>A0A7S8HDW8_9HYPH</name>